<dbReference type="Pfam" id="PF21082">
    <property type="entry name" value="MS_channel_3rd"/>
    <property type="match status" value="1"/>
</dbReference>
<evidence type="ECO:0000256" key="7">
    <source>
        <dbReference type="SAM" id="Phobius"/>
    </source>
</evidence>
<keyword evidence="4 7" id="KW-0812">Transmembrane</keyword>
<dbReference type="PATRIC" id="fig|35818.11.peg.2303"/>
<dbReference type="SUPFAM" id="SSF50182">
    <property type="entry name" value="Sm-like ribonucleoproteins"/>
    <property type="match status" value="1"/>
</dbReference>
<evidence type="ECO:0000313" key="12">
    <source>
        <dbReference type="Proteomes" id="UP000037997"/>
    </source>
</evidence>
<dbReference type="STRING" id="35818.HPU229336_05960"/>
<dbReference type="GO" id="GO:0008381">
    <property type="term" value="F:mechanosensitive monoatomic ion channel activity"/>
    <property type="evidence" value="ECO:0007669"/>
    <property type="project" value="InterPro"/>
</dbReference>
<accession>A0A0N0LSL5</accession>
<comment type="subcellular location">
    <subcellularLocation>
        <location evidence="1">Cell membrane</location>
        <topology evidence="1">Multi-pass membrane protein</topology>
    </subcellularLocation>
</comment>
<feature type="transmembrane region" description="Helical" evidence="7">
    <location>
        <begin position="89"/>
        <end position="107"/>
    </location>
</feature>
<dbReference type="InterPro" id="IPR045275">
    <property type="entry name" value="MscS_archaea/bacteria_type"/>
</dbReference>
<dbReference type="InterPro" id="IPR023408">
    <property type="entry name" value="MscS_beta-dom_sf"/>
</dbReference>
<dbReference type="SUPFAM" id="SSF82861">
    <property type="entry name" value="Mechanosensitive channel protein MscS (YggB), transmembrane region"/>
    <property type="match status" value="1"/>
</dbReference>
<feature type="domain" description="Mechanosensitive ion channel MscS" evidence="8">
    <location>
        <begin position="109"/>
        <end position="175"/>
    </location>
</feature>
<feature type="domain" description="Mechanosensitive ion channel MscS C-terminal" evidence="9">
    <location>
        <begin position="184"/>
        <end position="264"/>
    </location>
</feature>
<keyword evidence="5 7" id="KW-1133">Transmembrane helix</keyword>
<dbReference type="Pfam" id="PF21088">
    <property type="entry name" value="MS_channel_1st"/>
    <property type="match status" value="1"/>
</dbReference>
<evidence type="ECO:0000256" key="3">
    <source>
        <dbReference type="ARBA" id="ARBA00022475"/>
    </source>
</evidence>
<evidence type="ECO:0000256" key="2">
    <source>
        <dbReference type="ARBA" id="ARBA00008017"/>
    </source>
</evidence>
<dbReference type="Gene3D" id="2.30.30.60">
    <property type="match status" value="1"/>
</dbReference>
<evidence type="ECO:0000256" key="6">
    <source>
        <dbReference type="ARBA" id="ARBA00023136"/>
    </source>
</evidence>
<dbReference type="AlphaFoldDB" id="A0A0N0LSL5"/>
<dbReference type="InterPro" id="IPR006685">
    <property type="entry name" value="MscS_channel_2nd"/>
</dbReference>
<comment type="caution">
    <text evidence="11">The sequence shown here is derived from an EMBL/GenBank/DDBJ whole genome shotgun (WGS) entry which is preliminary data.</text>
</comment>
<dbReference type="OrthoDB" id="9784565at2"/>
<dbReference type="PANTHER" id="PTHR30221">
    <property type="entry name" value="SMALL-CONDUCTANCE MECHANOSENSITIVE CHANNEL"/>
    <property type="match status" value="1"/>
</dbReference>
<dbReference type="PANTHER" id="PTHR30221:SF1">
    <property type="entry name" value="SMALL-CONDUCTANCE MECHANOSENSITIVE CHANNEL"/>
    <property type="match status" value="1"/>
</dbReference>
<sequence>MNAKIEEKLLLLMDKFFEWAINFTPHLISAILILLFGYYLARILSKYTSKAIIKATKDETLGVFLKNVVFAGILLLTFITALSNLGVKTTSIIAVLGTAGLAIALSLKDSLSNLASGIILVVLRRFNRGDVISVNSMVGKVDSINLFETKLTTLDNQVIIMPNSLLVSTPIINININPTRRMDLIFGIDYGSDIAKAKEILEEIFNEDSLVLKDPAPVIGVNALNASSVDLLVRFWVNTADYFQANITLPQKVKATFEQKGIEIPYNKLDININPTQTPLLRGDK</sequence>
<evidence type="ECO:0000259" key="8">
    <source>
        <dbReference type="Pfam" id="PF00924"/>
    </source>
</evidence>
<dbReference type="RefSeq" id="WP_005023265.1">
    <property type="nucleotide sequence ID" value="NZ_CABKNZ010000039.1"/>
</dbReference>
<dbReference type="Proteomes" id="UP000037997">
    <property type="component" value="Unassembled WGS sequence"/>
</dbReference>
<dbReference type="GO" id="GO:0005886">
    <property type="term" value="C:plasma membrane"/>
    <property type="evidence" value="ECO:0007669"/>
    <property type="project" value="UniProtKB-SubCell"/>
</dbReference>
<dbReference type="InterPro" id="IPR011014">
    <property type="entry name" value="MscS_channel_TM-2"/>
</dbReference>
<dbReference type="Pfam" id="PF00924">
    <property type="entry name" value="MS_channel_2nd"/>
    <property type="match status" value="1"/>
</dbReference>
<dbReference type="InterPro" id="IPR049142">
    <property type="entry name" value="MS_channel_1st"/>
</dbReference>
<dbReference type="InterPro" id="IPR049278">
    <property type="entry name" value="MS_channel_C"/>
</dbReference>
<feature type="transmembrane region" description="Helical" evidence="7">
    <location>
        <begin position="61"/>
        <end position="83"/>
    </location>
</feature>
<keyword evidence="3" id="KW-1003">Cell membrane</keyword>
<keyword evidence="6 7" id="KW-0472">Membrane</keyword>
<dbReference type="Gene3D" id="3.30.70.100">
    <property type="match status" value="1"/>
</dbReference>
<proteinExistence type="inferred from homology"/>
<gene>
    <name evidence="11" type="ORF">HPU229334_11630</name>
</gene>
<comment type="similarity">
    <text evidence="2">Belongs to the MscS (TC 1.A.23) family.</text>
</comment>
<dbReference type="InterPro" id="IPR011066">
    <property type="entry name" value="MscS_channel_C_sf"/>
</dbReference>
<dbReference type="InterPro" id="IPR010920">
    <property type="entry name" value="LSM_dom_sf"/>
</dbReference>
<evidence type="ECO:0000256" key="5">
    <source>
        <dbReference type="ARBA" id="ARBA00022989"/>
    </source>
</evidence>
<evidence type="ECO:0000313" key="11">
    <source>
        <dbReference type="EMBL" id="KPH54901.1"/>
    </source>
</evidence>
<dbReference type="EMBL" id="JNOC01000079">
    <property type="protein sequence ID" value="KPH54901.1"/>
    <property type="molecule type" value="Genomic_DNA"/>
</dbReference>
<evidence type="ECO:0000256" key="1">
    <source>
        <dbReference type="ARBA" id="ARBA00004651"/>
    </source>
</evidence>
<organism evidence="11 12">
    <name type="scientific">Helicobacter pullorum</name>
    <dbReference type="NCBI Taxonomy" id="35818"/>
    <lineage>
        <taxon>Bacteria</taxon>
        <taxon>Pseudomonadati</taxon>
        <taxon>Campylobacterota</taxon>
        <taxon>Epsilonproteobacteria</taxon>
        <taxon>Campylobacterales</taxon>
        <taxon>Helicobacteraceae</taxon>
        <taxon>Helicobacter</taxon>
    </lineage>
</organism>
<dbReference type="SUPFAM" id="SSF82689">
    <property type="entry name" value="Mechanosensitive channel protein MscS (YggB), C-terminal domain"/>
    <property type="match status" value="1"/>
</dbReference>
<protein>
    <submittedName>
        <fullName evidence="11">Mechanosensitive ion channel protein MscS</fullName>
    </submittedName>
</protein>
<evidence type="ECO:0000259" key="10">
    <source>
        <dbReference type="Pfam" id="PF21088"/>
    </source>
</evidence>
<name>A0A0N0LSL5_9HELI</name>
<feature type="domain" description="Mechanosensitive ion channel transmembrane helices 2/3" evidence="10">
    <location>
        <begin position="68"/>
        <end position="105"/>
    </location>
</feature>
<dbReference type="Gene3D" id="1.10.287.1260">
    <property type="match status" value="1"/>
</dbReference>
<evidence type="ECO:0000256" key="4">
    <source>
        <dbReference type="ARBA" id="ARBA00022692"/>
    </source>
</evidence>
<dbReference type="GeneID" id="93196351"/>
<evidence type="ECO:0000259" key="9">
    <source>
        <dbReference type="Pfam" id="PF21082"/>
    </source>
</evidence>
<reference evidence="11 12" key="1">
    <citation type="submission" date="2014-06" db="EMBL/GenBank/DDBJ databases">
        <title>Helicobacter pullorum isolates in fresh chicken meat - phenotypic and genotypic features.</title>
        <authorList>
            <person name="Borges V."/>
            <person name="Santos A."/>
            <person name="Correia C.B."/>
            <person name="Saraiva M."/>
            <person name="Menard A."/>
            <person name="Vieira L."/>
            <person name="Sampaio D.A."/>
            <person name="Gomes J.P."/>
            <person name="Oleastro M."/>
        </authorList>
    </citation>
    <scope>NUCLEOTIDE SEQUENCE [LARGE SCALE GENOMIC DNA]</scope>
    <source>
        <strain evidence="11 12">229334/12</strain>
    </source>
</reference>
<dbReference type="Pfam" id="PF05552">
    <property type="entry name" value="MS_channel_1st_1"/>
    <property type="match status" value="1"/>
</dbReference>
<feature type="transmembrane region" description="Helical" evidence="7">
    <location>
        <begin position="20"/>
        <end position="41"/>
    </location>
</feature>
<dbReference type="InterPro" id="IPR008910">
    <property type="entry name" value="MSC_TM_helix"/>
</dbReference>